<dbReference type="PANTHER" id="PTHR33619">
    <property type="entry name" value="POLYSACCHARIDE EXPORT PROTEIN GFCE-RELATED"/>
    <property type="match status" value="1"/>
</dbReference>
<dbReference type="PANTHER" id="PTHR33619:SF3">
    <property type="entry name" value="POLYSACCHARIDE EXPORT PROTEIN GFCE-RELATED"/>
    <property type="match status" value="1"/>
</dbReference>
<organism evidence="4 5">
    <name type="scientific">Amaricoccus solimangrovi</name>
    <dbReference type="NCBI Taxonomy" id="2589815"/>
    <lineage>
        <taxon>Bacteria</taxon>
        <taxon>Pseudomonadati</taxon>
        <taxon>Pseudomonadota</taxon>
        <taxon>Alphaproteobacteria</taxon>
        <taxon>Rhodobacterales</taxon>
        <taxon>Paracoccaceae</taxon>
        <taxon>Amaricoccus</taxon>
    </lineage>
</organism>
<feature type="domain" description="Polysaccharide export protein N-terminal" evidence="3">
    <location>
        <begin position="153"/>
        <end position="212"/>
    </location>
</feature>
<name>A0A501WKN3_9RHOB</name>
<dbReference type="InterPro" id="IPR049712">
    <property type="entry name" value="Poly_export"/>
</dbReference>
<protein>
    <recommendedName>
        <fullName evidence="3">Polysaccharide export protein N-terminal domain-containing protein</fullName>
    </recommendedName>
</protein>
<feature type="region of interest" description="Disordered" evidence="2">
    <location>
        <begin position="503"/>
        <end position="532"/>
    </location>
</feature>
<gene>
    <name evidence="4" type="ORF">FJM51_13160</name>
</gene>
<dbReference type="InterPro" id="IPR003715">
    <property type="entry name" value="Poly_export_N"/>
</dbReference>
<feature type="compositionally biased region" description="Basic and acidic residues" evidence="2">
    <location>
        <begin position="1"/>
        <end position="29"/>
    </location>
</feature>
<dbReference type="Pfam" id="PF02563">
    <property type="entry name" value="Poly_export"/>
    <property type="match status" value="1"/>
</dbReference>
<dbReference type="OrthoDB" id="197007at2"/>
<keyword evidence="5" id="KW-1185">Reference proteome</keyword>
<feature type="region of interest" description="Disordered" evidence="2">
    <location>
        <begin position="1"/>
        <end position="30"/>
    </location>
</feature>
<reference evidence="4 5" key="1">
    <citation type="submission" date="2019-06" db="EMBL/GenBank/DDBJ databases">
        <title>A novel bacterium of genus Amaricoccus, isolated from marine sediment.</title>
        <authorList>
            <person name="Huang H."/>
            <person name="Mo K."/>
            <person name="Hu Y."/>
        </authorList>
    </citation>
    <scope>NUCLEOTIDE SEQUENCE [LARGE SCALE GENOMIC DNA]</scope>
    <source>
        <strain evidence="4 5">HB172011</strain>
    </source>
</reference>
<keyword evidence="1" id="KW-0732">Signal</keyword>
<dbReference type="AlphaFoldDB" id="A0A501WKN3"/>
<feature type="compositionally biased region" description="Acidic residues" evidence="2">
    <location>
        <begin position="317"/>
        <end position="332"/>
    </location>
</feature>
<evidence type="ECO:0000256" key="2">
    <source>
        <dbReference type="SAM" id="MobiDB-lite"/>
    </source>
</evidence>
<evidence type="ECO:0000256" key="1">
    <source>
        <dbReference type="ARBA" id="ARBA00022729"/>
    </source>
</evidence>
<comment type="caution">
    <text evidence="4">The sequence shown here is derived from an EMBL/GenBank/DDBJ whole genome shotgun (WGS) entry which is preliminary data.</text>
</comment>
<dbReference type="EMBL" id="VFRP01000012">
    <property type="protein sequence ID" value="TPE49908.1"/>
    <property type="molecule type" value="Genomic_DNA"/>
</dbReference>
<evidence type="ECO:0000313" key="5">
    <source>
        <dbReference type="Proteomes" id="UP000319255"/>
    </source>
</evidence>
<feature type="region of interest" description="Disordered" evidence="2">
    <location>
        <begin position="311"/>
        <end position="336"/>
    </location>
</feature>
<evidence type="ECO:0000313" key="4">
    <source>
        <dbReference type="EMBL" id="TPE49908.1"/>
    </source>
</evidence>
<dbReference type="GO" id="GO:0015159">
    <property type="term" value="F:polysaccharide transmembrane transporter activity"/>
    <property type="evidence" value="ECO:0007669"/>
    <property type="project" value="InterPro"/>
</dbReference>
<sequence>MHAGPERDPRPHRQPAPDKGAHPLRKDHALSLAAVATGEPRWSAAWPRVPDGQPARLLADDGAGGLASQRGFLRGPGQISGETVKKPIRGAVRRPGHRKGSRRAASRPKRWLNLPPLALSGAGSRHREGPMATHLRLAALLAAPLLAAPALAGSYLLQPGDVLELYVAGRAEIRARMPVDIDGEIVAPLAGVLPAAGRPLAEITEEIRARIAMAALPVTGGNGLSSAEHIHPSLVSVGLGGYRPVYVDGAVRRPGAHDFVPGLTARQAIALAGGIGPAGESGDPALRTIELRARIDGLRARLRASEARIARLRAEADPEPDSATDPEPEAGDAPEPVALERLTGSLRRARSQADLAYLDAAAGLAATEHDALARQLAAETEGAAADAAEFARLSEAGKAGSITAARLAESRRGLLFARSGQWETEARLASLARDQRLLGNLRAQRALQAREEAAAALAGELPALEGLRAELAAAGETLARVAGAGAASRLRVEVSRGAAPALAVAPGEDAPLRPGDIVHVAPAPDPARGDRE</sequence>
<dbReference type="Proteomes" id="UP000319255">
    <property type="component" value="Unassembled WGS sequence"/>
</dbReference>
<proteinExistence type="predicted"/>
<accession>A0A501WKN3</accession>
<evidence type="ECO:0000259" key="3">
    <source>
        <dbReference type="Pfam" id="PF02563"/>
    </source>
</evidence>